<accession>A0A2G9V373</accession>
<dbReference type="GO" id="GO:0008154">
    <property type="term" value="P:actin polymerization or depolymerization"/>
    <property type="evidence" value="ECO:0007669"/>
    <property type="project" value="TreeGrafter"/>
</dbReference>
<evidence type="ECO:0000313" key="3">
    <source>
        <dbReference type="EMBL" id="PIO76951.1"/>
    </source>
</evidence>
<evidence type="ECO:0000313" key="4">
    <source>
        <dbReference type="Proteomes" id="UP000230423"/>
    </source>
</evidence>
<dbReference type="GO" id="GO:0051014">
    <property type="term" value="P:actin filament severing"/>
    <property type="evidence" value="ECO:0007669"/>
    <property type="project" value="TreeGrafter"/>
</dbReference>
<name>A0A2G9V373_TELCI</name>
<feature type="domain" description="Gelsolin-like" evidence="2">
    <location>
        <begin position="119"/>
        <end position="166"/>
    </location>
</feature>
<evidence type="ECO:0000256" key="1">
    <source>
        <dbReference type="ARBA" id="ARBA00022737"/>
    </source>
</evidence>
<organism evidence="3 4">
    <name type="scientific">Teladorsagia circumcincta</name>
    <name type="common">Brown stomach worm</name>
    <name type="synonym">Ostertagia circumcincta</name>
    <dbReference type="NCBI Taxonomy" id="45464"/>
    <lineage>
        <taxon>Eukaryota</taxon>
        <taxon>Metazoa</taxon>
        <taxon>Ecdysozoa</taxon>
        <taxon>Nematoda</taxon>
        <taxon>Chromadorea</taxon>
        <taxon>Rhabditida</taxon>
        <taxon>Rhabditina</taxon>
        <taxon>Rhabditomorpha</taxon>
        <taxon>Strongyloidea</taxon>
        <taxon>Trichostrongylidae</taxon>
        <taxon>Teladorsagia</taxon>
    </lineage>
</organism>
<dbReference type="GO" id="GO:0015629">
    <property type="term" value="C:actin cytoskeleton"/>
    <property type="evidence" value="ECO:0007669"/>
    <property type="project" value="TreeGrafter"/>
</dbReference>
<dbReference type="PANTHER" id="PTHR11977">
    <property type="entry name" value="VILLIN"/>
    <property type="match status" value="1"/>
</dbReference>
<dbReference type="InterPro" id="IPR007123">
    <property type="entry name" value="Gelsolin-like_dom"/>
</dbReference>
<dbReference type="GO" id="GO:0005737">
    <property type="term" value="C:cytoplasm"/>
    <property type="evidence" value="ECO:0007669"/>
    <property type="project" value="TreeGrafter"/>
</dbReference>
<dbReference type="GO" id="GO:0051015">
    <property type="term" value="F:actin filament binding"/>
    <property type="evidence" value="ECO:0007669"/>
    <property type="project" value="InterPro"/>
</dbReference>
<dbReference type="InterPro" id="IPR007122">
    <property type="entry name" value="Villin/Gelsolin"/>
</dbReference>
<dbReference type="GO" id="GO:0051016">
    <property type="term" value="P:barbed-end actin filament capping"/>
    <property type="evidence" value="ECO:0007669"/>
    <property type="project" value="TreeGrafter"/>
</dbReference>
<keyword evidence="4" id="KW-1185">Reference proteome</keyword>
<dbReference type="Proteomes" id="UP000230423">
    <property type="component" value="Unassembled WGS sequence"/>
</dbReference>
<protein>
    <submittedName>
        <fullName evidence="3">Gelsolin repeat protein</fullName>
    </submittedName>
</protein>
<gene>
    <name evidence="3" type="ORF">TELCIR_00942</name>
</gene>
<proteinExistence type="predicted"/>
<dbReference type="GO" id="GO:0005546">
    <property type="term" value="F:phosphatidylinositol-4,5-bisphosphate binding"/>
    <property type="evidence" value="ECO:0007669"/>
    <property type="project" value="TreeGrafter"/>
</dbReference>
<dbReference type="SUPFAM" id="SSF55753">
    <property type="entry name" value="Actin depolymerizing proteins"/>
    <property type="match status" value="1"/>
</dbReference>
<dbReference type="OrthoDB" id="5861020at2759"/>
<dbReference type="EMBL" id="KZ345019">
    <property type="protein sequence ID" value="PIO76951.1"/>
    <property type="molecule type" value="Genomic_DNA"/>
</dbReference>
<dbReference type="PANTHER" id="PTHR11977:SF51">
    <property type="entry name" value="PROTEIN FLIGHTLESS-1 HOMOLOG"/>
    <property type="match status" value="1"/>
</dbReference>
<dbReference type="Gene3D" id="3.40.20.10">
    <property type="entry name" value="Severin"/>
    <property type="match status" value="1"/>
</dbReference>
<evidence type="ECO:0000259" key="2">
    <source>
        <dbReference type="Pfam" id="PF00626"/>
    </source>
</evidence>
<dbReference type="AlphaFoldDB" id="A0A2G9V373"/>
<dbReference type="Pfam" id="PF00626">
    <property type="entry name" value="Gelsolin"/>
    <property type="match status" value="1"/>
</dbReference>
<reference evidence="3 4" key="1">
    <citation type="submission" date="2015-09" db="EMBL/GenBank/DDBJ databases">
        <title>Draft genome of the parasitic nematode Teladorsagia circumcincta isolate WARC Sus (inbred).</title>
        <authorList>
            <person name="Mitreva M."/>
        </authorList>
    </citation>
    <scope>NUCLEOTIDE SEQUENCE [LARGE SCALE GENOMIC DNA]</scope>
    <source>
        <strain evidence="3 4">S</strain>
    </source>
</reference>
<sequence>MSKESLNLGDVFLLDLGKDIYGMALAKDIAETERQGQAEVHLLGCMKVTNLAKGEINRSMLDSKLDGQFVEHLEIFVPGAHRNNSIFPTPRFDEWVDSKETKSFKPRLFQVSDESGGIVVEEIANYTQESLDGDDVMILDALNNIYVWVGEGANQDEKKNAVYTAEASFRLCSEIEIHDGFLRI</sequence>
<dbReference type="SMART" id="SM00262">
    <property type="entry name" value="GEL"/>
    <property type="match status" value="1"/>
</dbReference>
<dbReference type="InterPro" id="IPR029006">
    <property type="entry name" value="ADF-H/Gelsolin-like_dom_sf"/>
</dbReference>
<keyword evidence="1" id="KW-0677">Repeat</keyword>